<sequence>MDAFRDPTEERPACLFYYTKNIGFDIDRKKGQNAPFLSV</sequence>
<dbReference type="AlphaFoldDB" id="U1WZG7"/>
<reference evidence="1 2" key="1">
    <citation type="submission" date="2013-08" db="EMBL/GenBank/DDBJ databases">
        <authorList>
            <person name="Weinstock G."/>
            <person name="Sodergren E."/>
            <person name="Wylie T."/>
            <person name="Fulton L."/>
            <person name="Fulton R."/>
            <person name="Fronick C."/>
            <person name="O'Laughlin M."/>
            <person name="Godfrey J."/>
            <person name="Miner T."/>
            <person name="Herter B."/>
            <person name="Appelbaum E."/>
            <person name="Cordes M."/>
            <person name="Lek S."/>
            <person name="Wollam A."/>
            <person name="Pepin K.H."/>
            <person name="Palsikar V.B."/>
            <person name="Mitreva M."/>
            <person name="Wilson R.K."/>
        </authorList>
    </citation>
    <scope>NUCLEOTIDE SEQUENCE [LARGE SCALE GENOMIC DNA]</scope>
    <source>
        <strain evidence="1 2">ATCC 12856</strain>
    </source>
</reference>
<dbReference type="PATRIC" id="fig|649747.3.peg.3484"/>
<gene>
    <name evidence="1" type="ORF">HMPREF0083_03834</name>
</gene>
<dbReference type="EMBL" id="AWSJ01000229">
    <property type="protein sequence ID" value="ERI08105.1"/>
    <property type="molecule type" value="Genomic_DNA"/>
</dbReference>
<keyword evidence="2" id="KW-1185">Reference proteome</keyword>
<proteinExistence type="predicted"/>
<dbReference type="HOGENOM" id="CLU_3303868_0_0_9"/>
<evidence type="ECO:0000313" key="2">
    <source>
        <dbReference type="Proteomes" id="UP000016511"/>
    </source>
</evidence>
<dbReference type="Proteomes" id="UP000016511">
    <property type="component" value="Unassembled WGS sequence"/>
</dbReference>
<protein>
    <submittedName>
        <fullName evidence="1">Uncharacterized protein</fullName>
    </submittedName>
</protein>
<organism evidence="1 2">
    <name type="scientific">Aneurinibacillus aneurinilyticus ATCC 12856</name>
    <dbReference type="NCBI Taxonomy" id="649747"/>
    <lineage>
        <taxon>Bacteria</taxon>
        <taxon>Bacillati</taxon>
        <taxon>Bacillota</taxon>
        <taxon>Bacilli</taxon>
        <taxon>Bacillales</taxon>
        <taxon>Paenibacillaceae</taxon>
        <taxon>Aneurinibacillus group</taxon>
        <taxon>Aneurinibacillus</taxon>
    </lineage>
</organism>
<comment type="caution">
    <text evidence="1">The sequence shown here is derived from an EMBL/GenBank/DDBJ whole genome shotgun (WGS) entry which is preliminary data.</text>
</comment>
<evidence type="ECO:0000313" key="1">
    <source>
        <dbReference type="EMBL" id="ERI08105.1"/>
    </source>
</evidence>
<name>U1WZG7_ANEAE</name>
<accession>U1WZG7</accession>